<reference evidence="1 2" key="1">
    <citation type="submission" date="2018-06" db="EMBL/GenBank/DDBJ databases">
        <authorList>
            <consortium name="Pathogen Informatics"/>
            <person name="Doyle S."/>
        </authorList>
    </citation>
    <scope>NUCLEOTIDE SEQUENCE [LARGE SCALE GENOMIC DNA]</scope>
    <source>
        <strain evidence="1 2">NCTC12157</strain>
    </source>
</reference>
<dbReference type="CDD" id="cd07821">
    <property type="entry name" value="PYR_PYL_RCAR_like"/>
    <property type="match status" value="1"/>
</dbReference>
<dbReference type="PANTHER" id="PTHR39332">
    <property type="entry name" value="BLL4707 PROTEIN"/>
    <property type="match status" value="1"/>
</dbReference>
<name>A0A377TF07_9GAMM</name>
<dbReference type="Gene3D" id="3.30.530.20">
    <property type="match status" value="1"/>
</dbReference>
<accession>A0A377TF07</accession>
<dbReference type="PANTHER" id="PTHR39332:SF7">
    <property type="entry name" value="SRPBCC FAMILY PROTEIN"/>
    <property type="match status" value="1"/>
</dbReference>
<protein>
    <submittedName>
        <fullName evidence="1">Polyketide cyclase / dehydrase and lipid transport</fullName>
    </submittedName>
</protein>
<sequence length="148" mass="16297">MSHVSVSIEIPASPDQVWQLMGGFDSLPDWLPFIPKSEITEGGRVRSLTTEDGGTVVERLQSFDNQAKSYSYSILQAPFPVVDYLATLSVHPTADDNVSRVEWSGRFTPVNVSNAEAEALFSVFFEGGLQALKTTSLPDNPHRALWAR</sequence>
<dbReference type="EMBL" id="UGGO01000002">
    <property type="protein sequence ID" value="STS10706.1"/>
    <property type="molecule type" value="Genomic_DNA"/>
</dbReference>
<dbReference type="Proteomes" id="UP000254304">
    <property type="component" value="Unassembled WGS sequence"/>
</dbReference>
<gene>
    <name evidence="1" type="ORF">NCTC12157_05305</name>
</gene>
<evidence type="ECO:0000313" key="1">
    <source>
        <dbReference type="EMBL" id="STS10706.1"/>
    </source>
</evidence>
<organism evidence="1 2">
    <name type="scientific">Ewingella americana</name>
    <dbReference type="NCBI Taxonomy" id="41202"/>
    <lineage>
        <taxon>Bacteria</taxon>
        <taxon>Pseudomonadati</taxon>
        <taxon>Pseudomonadota</taxon>
        <taxon>Gammaproteobacteria</taxon>
        <taxon>Enterobacterales</taxon>
        <taxon>Yersiniaceae</taxon>
        <taxon>Ewingella</taxon>
    </lineage>
</organism>
<dbReference type="InterPro" id="IPR019587">
    <property type="entry name" value="Polyketide_cyclase/dehydratase"/>
</dbReference>
<proteinExistence type="predicted"/>
<dbReference type="Pfam" id="PF10604">
    <property type="entry name" value="Polyketide_cyc2"/>
    <property type="match status" value="1"/>
</dbReference>
<evidence type="ECO:0000313" key="2">
    <source>
        <dbReference type="Proteomes" id="UP000254304"/>
    </source>
</evidence>
<dbReference type="SUPFAM" id="SSF55961">
    <property type="entry name" value="Bet v1-like"/>
    <property type="match status" value="1"/>
</dbReference>
<dbReference type="InterPro" id="IPR023393">
    <property type="entry name" value="START-like_dom_sf"/>
</dbReference>
<dbReference type="AlphaFoldDB" id="A0A377TF07"/>